<dbReference type="InterPro" id="IPR036291">
    <property type="entry name" value="NAD(P)-bd_dom_sf"/>
</dbReference>
<sequence length="332" mass="36814">MASCRALLAGRNYISSVVFTNQKCNTTSSQYQSHSTNNSRYVFKKAFCDIKLIHGFHTESKDTIKYDWKNATLVVVGACKGIGSHILSMALNEGVESVTNLDINEKAGLALQYELNQKYKDKNKVRFFKCDITDENQHIETLENVMMDKTKTYVIVNNAGLIEQNLDLNNELIDNNVVALVTSSVTALELMRKDEKGSGGAIINLSPVSSLCHLPCLQCYNATRSSILTFNLSLSSEEFFSKTGVRVLSICYGASDEGLVPIVNAKDKAEIENAMMAMGSLHKKEIAGAKAVIEIYKTGKTGSTWLSKEIQPVEDITEFIKNIYSDTTDIQW</sequence>
<dbReference type="EMBL" id="LR824538">
    <property type="protein sequence ID" value="CAH1646231.1"/>
    <property type="molecule type" value="Genomic_DNA"/>
</dbReference>
<proteinExistence type="inferred from homology"/>
<evidence type="ECO:0000313" key="4">
    <source>
        <dbReference type="Proteomes" id="UP001153321"/>
    </source>
</evidence>
<name>A0A9P0II46_SPOLI</name>
<dbReference type="PANTHER" id="PTHR44229">
    <property type="entry name" value="15-HYDROXYPROSTAGLANDIN DEHYDROGENASE [NAD(+)]"/>
    <property type="match status" value="1"/>
</dbReference>
<gene>
    <name evidence="3" type="ORF">SPLIT_LOCUS11583</name>
</gene>
<evidence type="ECO:0000256" key="2">
    <source>
        <dbReference type="ARBA" id="ARBA00023002"/>
    </source>
</evidence>
<evidence type="ECO:0000313" key="3">
    <source>
        <dbReference type="EMBL" id="CAH1646231.1"/>
    </source>
</evidence>
<dbReference type="SUPFAM" id="SSF51735">
    <property type="entry name" value="NAD(P)-binding Rossmann-fold domains"/>
    <property type="match status" value="1"/>
</dbReference>
<dbReference type="PANTHER" id="PTHR44229:SF8">
    <property type="entry name" value="ALCOHOL DEHYDROGENASE-RELATED"/>
    <property type="match status" value="1"/>
</dbReference>
<dbReference type="Gene3D" id="3.40.50.720">
    <property type="entry name" value="NAD(P)-binding Rossmann-like Domain"/>
    <property type="match status" value="1"/>
</dbReference>
<reference evidence="3" key="1">
    <citation type="submission" date="2022-02" db="EMBL/GenBank/DDBJ databases">
        <authorList>
            <person name="King R."/>
        </authorList>
    </citation>
    <scope>NUCLEOTIDE SEQUENCE</scope>
</reference>
<accession>A0A9P0II46</accession>
<dbReference type="GO" id="GO:0016616">
    <property type="term" value="F:oxidoreductase activity, acting on the CH-OH group of donors, NAD or NADP as acceptor"/>
    <property type="evidence" value="ECO:0007669"/>
    <property type="project" value="TreeGrafter"/>
</dbReference>
<dbReference type="Proteomes" id="UP001153321">
    <property type="component" value="Chromosome 7"/>
</dbReference>
<protein>
    <submittedName>
        <fullName evidence="3">Uncharacterized protein</fullName>
    </submittedName>
</protein>
<keyword evidence="4" id="KW-1185">Reference proteome</keyword>
<dbReference type="AlphaFoldDB" id="A0A9P0II46"/>
<dbReference type="PRINTS" id="PR00081">
    <property type="entry name" value="GDHRDH"/>
</dbReference>
<keyword evidence="2" id="KW-0560">Oxidoreductase</keyword>
<organism evidence="3 4">
    <name type="scientific">Spodoptera littoralis</name>
    <name type="common">Egyptian cotton leafworm</name>
    <dbReference type="NCBI Taxonomy" id="7109"/>
    <lineage>
        <taxon>Eukaryota</taxon>
        <taxon>Metazoa</taxon>
        <taxon>Ecdysozoa</taxon>
        <taxon>Arthropoda</taxon>
        <taxon>Hexapoda</taxon>
        <taxon>Insecta</taxon>
        <taxon>Pterygota</taxon>
        <taxon>Neoptera</taxon>
        <taxon>Endopterygota</taxon>
        <taxon>Lepidoptera</taxon>
        <taxon>Glossata</taxon>
        <taxon>Ditrysia</taxon>
        <taxon>Noctuoidea</taxon>
        <taxon>Noctuidae</taxon>
        <taxon>Amphipyrinae</taxon>
        <taxon>Spodoptera</taxon>
    </lineage>
</organism>
<dbReference type="GO" id="GO:0005737">
    <property type="term" value="C:cytoplasm"/>
    <property type="evidence" value="ECO:0007669"/>
    <property type="project" value="TreeGrafter"/>
</dbReference>
<evidence type="ECO:0000256" key="1">
    <source>
        <dbReference type="ARBA" id="ARBA00006484"/>
    </source>
</evidence>
<dbReference type="Pfam" id="PF00106">
    <property type="entry name" value="adh_short"/>
    <property type="match status" value="1"/>
</dbReference>
<comment type="similarity">
    <text evidence="1">Belongs to the short-chain dehydrogenases/reductases (SDR) family.</text>
</comment>
<dbReference type="InterPro" id="IPR002347">
    <property type="entry name" value="SDR_fam"/>
</dbReference>